<dbReference type="Proteomes" id="UP000318864">
    <property type="component" value="Unassembled WGS sequence"/>
</dbReference>
<feature type="domain" description="Heme NO-binding" evidence="1">
    <location>
        <begin position="2"/>
        <end position="147"/>
    </location>
</feature>
<dbReference type="SUPFAM" id="SSF111126">
    <property type="entry name" value="Ligand-binding domain in the NO signalling and Golgi transport"/>
    <property type="match status" value="1"/>
</dbReference>
<evidence type="ECO:0000259" key="1">
    <source>
        <dbReference type="Pfam" id="PF07700"/>
    </source>
</evidence>
<accession>A0A4S3TNC4</accession>
<organism evidence="2 3">
    <name type="scientific">Salinadaptatus halalkaliphilus</name>
    <dbReference type="NCBI Taxonomy" id="2419781"/>
    <lineage>
        <taxon>Archaea</taxon>
        <taxon>Methanobacteriati</taxon>
        <taxon>Methanobacteriota</taxon>
        <taxon>Stenosarchaea group</taxon>
        <taxon>Halobacteria</taxon>
        <taxon>Halobacteriales</taxon>
        <taxon>Natrialbaceae</taxon>
        <taxon>Salinadaptatus</taxon>
    </lineage>
</organism>
<reference evidence="2 3" key="1">
    <citation type="submission" date="2018-10" db="EMBL/GenBank/DDBJ databases">
        <title>Natronolimnobius sp. XQ-INN 246 isolated from Inner Mongolia Autonomous Region of China.</title>
        <authorList>
            <person name="Xue Q."/>
        </authorList>
    </citation>
    <scope>NUCLEOTIDE SEQUENCE [LARGE SCALE GENOMIC DNA]</scope>
    <source>
        <strain evidence="2 3">XQ-INN 246</strain>
    </source>
</reference>
<comment type="caution">
    <text evidence="2">The sequence shown here is derived from an EMBL/GenBank/DDBJ whole genome shotgun (WGS) entry which is preliminary data.</text>
</comment>
<dbReference type="InterPro" id="IPR011644">
    <property type="entry name" value="Heme_NO-bd"/>
</dbReference>
<keyword evidence="3" id="KW-1185">Reference proteome</keyword>
<evidence type="ECO:0000313" key="3">
    <source>
        <dbReference type="Proteomes" id="UP000318864"/>
    </source>
</evidence>
<dbReference type="AlphaFoldDB" id="A0A4S3TNC4"/>
<dbReference type="InterPro" id="IPR038158">
    <property type="entry name" value="H-NOX_domain_sf"/>
</dbReference>
<dbReference type="InterPro" id="IPR024096">
    <property type="entry name" value="NO_sig/Golgi_transp_ligand-bd"/>
</dbReference>
<dbReference type="Pfam" id="PF07700">
    <property type="entry name" value="HNOB"/>
    <property type="match status" value="1"/>
</dbReference>
<dbReference type="RefSeq" id="WP_141464990.1">
    <property type="nucleotide sequence ID" value="NZ_RBZW01000031.1"/>
</dbReference>
<dbReference type="GO" id="GO:0020037">
    <property type="term" value="F:heme binding"/>
    <property type="evidence" value="ECO:0007669"/>
    <property type="project" value="InterPro"/>
</dbReference>
<evidence type="ECO:0000313" key="2">
    <source>
        <dbReference type="EMBL" id="THE64605.1"/>
    </source>
</evidence>
<proteinExistence type="predicted"/>
<dbReference type="Gene3D" id="3.90.1520.10">
    <property type="entry name" value="H-NOX domain"/>
    <property type="match status" value="1"/>
</dbReference>
<name>A0A4S3TNC4_9EURY</name>
<sequence length="181" mass="20102">MHGVVHKTLKEYVVDRSDEATWEAILERTDVEATLYLPVSTYDDRDIDVILETLSTMAVQNRRQIERGFGRRLAPELLSTFGAHVDTDWPLPTLLECLGTVIDNVDDATADTALPTITTRRDGDDILVTYRSDRDYCGLAHGVLEGLVGEDETTTTVSKRDCVHDGAEVCSFRVTIEDGGE</sequence>
<dbReference type="OrthoDB" id="261084at2157"/>
<dbReference type="EMBL" id="RBZW01000031">
    <property type="protein sequence ID" value="THE64605.1"/>
    <property type="molecule type" value="Genomic_DNA"/>
</dbReference>
<gene>
    <name evidence="2" type="ORF">D8Y22_12315</name>
</gene>
<protein>
    <recommendedName>
        <fullName evidence="1">Heme NO-binding domain-containing protein</fullName>
    </recommendedName>
</protein>